<dbReference type="GO" id="GO:0016787">
    <property type="term" value="F:hydrolase activity"/>
    <property type="evidence" value="ECO:0007669"/>
    <property type="project" value="UniProtKB-KW"/>
</dbReference>
<dbReference type="PROSITE" id="PS50089">
    <property type="entry name" value="ZF_RING_2"/>
    <property type="match status" value="1"/>
</dbReference>
<dbReference type="PANTHER" id="PTHR45626">
    <property type="entry name" value="TRANSCRIPTION TERMINATION FACTOR 2-RELATED"/>
    <property type="match status" value="1"/>
</dbReference>
<dbReference type="InterPro" id="IPR027417">
    <property type="entry name" value="P-loop_NTPase"/>
</dbReference>
<dbReference type="InterPro" id="IPR013083">
    <property type="entry name" value="Znf_RING/FYVE/PHD"/>
</dbReference>
<dbReference type="InterPro" id="IPR017907">
    <property type="entry name" value="Znf_RING_CS"/>
</dbReference>
<dbReference type="GO" id="GO:0005524">
    <property type="term" value="F:ATP binding"/>
    <property type="evidence" value="ECO:0007669"/>
    <property type="project" value="UniProtKB-KW"/>
</dbReference>
<evidence type="ECO:0000259" key="11">
    <source>
        <dbReference type="PROSITE" id="PS51194"/>
    </source>
</evidence>
<dbReference type="PROSITE" id="PS00518">
    <property type="entry name" value="ZF_RING_1"/>
    <property type="match status" value="1"/>
</dbReference>
<evidence type="ECO:0000259" key="10">
    <source>
        <dbReference type="PROSITE" id="PS50089"/>
    </source>
</evidence>
<evidence type="ECO:0008006" key="13">
    <source>
        <dbReference type="Google" id="ProtNLM"/>
    </source>
</evidence>
<dbReference type="InterPro" id="IPR018957">
    <property type="entry name" value="Znf_C3HC4_RING-type"/>
</dbReference>
<keyword evidence="7" id="KW-0067">ATP-binding</keyword>
<dbReference type="InterPro" id="IPR001841">
    <property type="entry name" value="Znf_RING"/>
</dbReference>
<reference evidence="12" key="1">
    <citation type="submission" date="2021-01" db="EMBL/GenBank/DDBJ databases">
        <authorList>
            <person name="Corre E."/>
            <person name="Pelletier E."/>
            <person name="Niang G."/>
            <person name="Scheremetjew M."/>
            <person name="Finn R."/>
            <person name="Kale V."/>
            <person name="Holt S."/>
            <person name="Cochrane G."/>
            <person name="Meng A."/>
            <person name="Brown T."/>
            <person name="Cohen L."/>
        </authorList>
    </citation>
    <scope>NUCLEOTIDE SEQUENCE</scope>
    <source>
        <strain evidence="12">GSBS06</strain>
    </source>
</reference>
<evidence type="ECO:0000256" key="6">
    <source>
        <dbReference type="ARBA" id="ARBA00022833"/>
    </source>
</evidence>
<dbReference type="GO" id="GO:0008094">
    <property type="term" value="F:ATP-dependent activity, acting on DNA"/>
    <property type="evidence" value="ECO:0007669"/>
    <property type="project" value="TreeGrafter"/>
</dbReference>
<dbReference type="InterPro" id="IPR001650">
    <property type="entry name" value="Helicase_C-like"/>
</dbReference>
<dbReference type="AlphaFoldDB" id="A0A7S3LN23"/>
<dbReference type="PROSITE" id="PS51194">
    <property type="entry name" value="HELICASE_CTER"/>
    <property type="match status" value="1"/>
</dbReference>
<dbReference type="SUPFAM" id="SSF57850">
    <property type="entry name" value="RING/U-box"/>
    <property type="match status" value="1"/>
</dbReference>
<keyword evidence="6" id="KW-0862">Zinc</keyword>
<feature type="domain" description="Helicase C-terminal" evidence="11">
    <location>
        <begin position="772"/>
        <end position="923"/>
    </location>
</feature>
<feature type="region of interest" description="Disordered" evidence="9">
    <location>
        <begin position="501"/>
        <end position="521"/>
    </location>
</feature>
<protein>
    <recommendedName>
        <fullName evidence="13">RING-type domain-containing protein</fullName>
    </recommendedName>
</protein>
<evidence type="ECO:0000313" key="12">
    <source>
        <dbReference type="EMBL" id="CAE0435908.1"/>
    </source>
</evidence>
<evidence type="ECO:0000256" key="2">
    <source>
        <dbReference type="ARBA" id="ARBA00022741"/>
    </source>
</evidence>
<evidence type="ECO:0000256" key="4">
    <source>
        <dbReference type="ARBA" id="ARBA00022801"/>
    </source>
</evidence>
<evidence type="ECO:0000256" key="3">
    <source>
        <dbReference type="ARBA" id="ARBA00022771"/>
    </source>
</evidence>
<dbReference type="InterPro" id="IPR049730">
    <property type="entry name" value="SNF2/RAD54-like_C"/>
</dbReference>
<dbReference type="GO" id="GO:0006281">
    <property type="term" value="P:DNA repair"/>
    <property type="evidence" value="ECO:0007669"/>
    <property type="project" value="TreeGrafter"/>
</dbReference>
<proteinExistence type="predicted"/>
<dbReference type="Gene3D" id="3.40.50.300">
    <property type="entry name" value="P-loop containing nucleotide triphosphate hydrolases"/>
    <property type="match status" value="1"/>
</dbReference>
<name>A0A7S3LN23_9STRA</name>
<dbReference type="SMART" id="SM00184">
    <property type="entry name" value="RING"/>
    <property type="match status" value="1"/>
</dbReference>
<evidence type="ECO:0000256" key="8">
    <source>
        <dbReference type="PROSITE-ProRule" id="PRU00175"/>
    </source>
</evidence>
<keyword evidence="1" id="KW-0479">Metal-binding</keyword>
<feature type="domain" description="RING-type" evidence="10">
    <location>
        <begin position="597"/>
        <end position="647"/>
    </location>
</feature>
<dbReference type="CDD" id="cd18793">
    <property type="entry name" value="SF2_C_SNF"/>
    <property type="match status" value="1"/>
</dbReference>
<keyword evidence="2" id="KW-0547">Nucleotide-binding</keyword>
<dbReference type="Pfam" id="PF00271">
    <property type="entry name" value="Helicase_C"/>
    <property type="match status" value="1"/>
</dbReference>
<sequence length="939" mass="106754">MTPENLRDYLLTSTAQGTSNSNSNGRSSADTNRRRYANTAASGAGIAGAAQKEHIVLRFEEATAKLQTAKKTISDGKSKLAKLRWRWILSACRSGAYFAVLMLRGKWNEIKAYNNNKCSTLLTRASQFLLSALRMNKCKEVIDSVEQQFQNYSPTQLLNTLEIEYEEDDVEVEQLQGFAADLRPSLVFKHADTDDLVDYYTNPMKWKKYLLAKCIATRPELLPVQSKLMVAQEQLNSLLHNASPDLQLMPWLQLLIKDLQFQGLRRYSTGNGISKQAWYYCKVVEIGSELPNKAMVLFADGVKLLLNKRDIRLKQVKATKKEVPVPALNLWQNSVKLFDLTEISVLAEKINMAKDCVILLRKERTSVQTFFQNYNSEIWLKQFKLYDETNKRAQRLRHEIYKQVLKMTYKVIDAEKIRSLFGTNICINKTAIVHFIMDQVAPKLTISYELLNEAIRSALTEENYGYYDVFELFKLGGIQIGTTKEVGSNHPVEKRRKTGISGYVRPGESSSHGLHDEEEQRIRKAPKSTGMVKLKETIEVEEGAVARASATEKTVSRYTRLLARAIDVGAEKVNVELQGFQAIEQLIDENETRSPNCAICLEDIRDPVCTECVHLFCEDCLHQHSMAMPLIRPGSHSQSSFPCPLCRRNLKIHEVIKIVKRKKEIQEETTEETETSAKVPRLCMPLDVGNDDTGNVEAKWFPAIKSEEIESLITRAMSCIRSGMSFPYYLYRLEAMDRRLLQLLAHMLGDLRFGSSDRSNHRSTKIMHVVRDIKEITTTKSRKIVLFSQFKGAIDHLSLILSTEGIGHRKIVKGDSKELLSQAVEDFNVKPAVYVLLLHSSDTTAGLTLTRASYVFFLEPFLEKSAKAQAVNRAHRIGQDSQVEVRNYFVVGTVEERILAYMQWDQQARTDVESLAQLPNPNIQTVRSQFVRYVAGLES</sequence>
<keyword evidence="5" id="KW-0347">Helicase</keyword>
<dbReference type="GO" id="GO:0008270">
    <property type="term" value="F:zinc ion binding"/>
    <property type="evidence" value="ECO:0007669"/>
    <property type="project" value="UniProtKB-KW"/>
</dbReference>
<dbReference type="GO" id="GO:0005634">
    <property type="term" value="C:nucleus"/>
    <property type="evidence" value="ECO:0007669"/>
    <property type="project" value="TreeGrafter"/>
</dbReference>
<dbReference type="Gene3D" id="3.30.40.10">
    <property type="entry name" value="Zinc/RING finger domain, C3HC4 (zinc finger)"/>
    <property type="match status" value="1"/>
</dbReference>
<keyword evidence="3 8" id="KW-0863">Zinc-finger</keyword>
<dbReference type="Pfam" id="PF00097">
    <property type="entry name" value="zf-C3HC4"/>
    <property type="match status" value="1"/>
</dbReference>
<dbReference type="SUPFAM" id="SSF52540">
    <property type="entry name" value="P-loop containing nucleoside triphosphate hydrolases"/>
    <property type="match status" value="1"/>
</dbReference>
<evidence type="ECO:0000256" key="1">
    <source>
        <dbReference type="ARBA" id="ARBA00022723"/>
    </source>
</evidence>
<gene>
    <name evidence="12" type="ORF">ASTO00021_LOCUS6183</name>
</gene>
<keyword evidence="4" id="KW-0378">Hydrolase</keyword>
<evidence type="ECO:0000256" key="9">
    <source>
        <dbReference type="SAM" id="MobiDB-lite"/>
    </source>
</evidence>
<dbReference type="EMBL" id="HBIN01008349">
    <property type="protein sequence ID" value="CAE0435908.1"/>
    <property type="molecule type" value="Transcribed_RNA"/>
</dbReference>
<evidence type="ECO:0000256" key="7">
    <source>
        <dbReference type="ARBA" id="ARBA00022840"/>
    </source>
</evidence>
<evidence type="ECO:0000256" key="5">
    <source>
        <dbReference type="ARBA" id="ARBA00022806"/>
    </source>
</evidence>
<dbReference type="InterPro" id="IPR050628">
    <property type="entry name" value="SNF2_RAD54_helicase_TF"/>
</dbReference>
<dbReference type="GO" id="GO:0004386">
    <property type="term" value="F:helicase activity"/>
    <property type="evidence" value="ECO:0007669"/>
    <property type="project" value="UniProtKB-KW"/>
</dbReference>
<organism evidence="12">
    <name type="scientific">Aplanochytrium stocchinoi</name>
    <dbReference type="NCBI Taxonomy" id="215587"/>
    <lineage>
        <taxon>Eukaryota</taxon>
        <taxon>Sar</taxon>
        <taxon>Stramenopiles</taxon>
        <taxon>Bigyra</taxon>
        <taxon>Labyrinthulomycetes</taxon>
        <taxon>Thraustochytrida</taxon>
        <taxon>Thraustochytriidae</taxon>
        <taxon>Aplanochytrium</taxon>
    </lineage>
</organism>
<accession>A0A7S3LN23</accession>